<sequence>MGMGWDGNGWPPDARRRLNDRLPAITPGPRDWAGRRLIVRPRLQWNSLPNNNHLEQLAEVRGESVPGQRPGQIVALLFRLQKPTIRHIACISPIRERTARLICFDAASSGVVGSAQDSSVQTGVQLAILFPGAISVLLIYLAGSTGPSMALR</sequence>
<reference evidence="3" key="1">
    <citation type="journal article" date="2017" name="Genome Biol.">
        <title>Comparative genomics reveals high biological diversity and specific adaptations in the industrially and medically important fungal genus Aspergillus.</title>
        <authorList>
            <person name="de Vries R.P."/>
            <person name="Riley R."/>
            <person name="Wiebenga A."/>
            <person name="Aguilar-Osorio G."/>
            <person name="Amillis S."/>
            <person name="Uchima C.A."/>
            <person name="Anderluh G."/>
            <person name="Asadollahi M."/>
            <person name="Askin M."/>
            <person name="Barry K."/>
            <person name="Battaglia E."/>
            <person name="Bayram O."/>
            <person name="Benocci T."/>
            <person name="Braus-Stromeyer S.A."/>
            <person name="Caldana C."/>
            <person name="Canovas D."/>
            <person name="Cerqueira G.C."/>
            <person name="Chen F."/>
            <person name="Chen W."/>
            <person name="Choi C."/>
            <person name="Clum A."/>
            <person name="Dos Santos R.A."/>
            <person name="Damasio A.R."/>
            <person name="Diallinas G."/>
            <person name="Emri T."/>
            <person name="Fekete E."/>
            <person name="Flipphi M."/>
            <person name="Freyberg S."/>
            <person name="Gallo A."/>
            <person name="Gournas C."/>
            <person name="Habgood R."/>
            <person name="Hainaut M."/>
            <person name="Harispe M.L."/>
            <person name="Henrissat B."/>
            <person name="Hilden K.S."/>
            <person name="Hope R."/>
            <person name="Hossain A."/>
            <person name="Karabika E."/>
            <person name="Karaffa L."/>
            <person name="Karanyi Z."/>
            <person name="Krasevec N."/>
            <person name="Kuo A."/>
            <person name="Kusch H."/>
            <person name="LaButti K."/>
            <person name="Lagendijk E.L."/>
            <person name="Lapidus A."/>
            <person name="Levasseur A."/>
            <person name="Lindquist E."/>
            <person name="Lipzen A."/>
            <person name="Logrieco A.F."/>
            <person name="MacCabe A."/>
            <person name="Maekelae M.R."/>
            <person name="Malavazi I."/>
            <person name="Melin P."/>
            <person name="Meyer V."/>
            <person name="Mielnichuk N."/>
            <person name="Miskei M."/>
            <person name="Molnar A.P."/>
            <person name="Mule G."/>
            <person name="Ngan C.Y."/>
            <person name="Orejas M."/>
            <person name="Orosz E."/>
            <person name="Ouedraogo J.P."/>
            <person name="Overkamp K.M."/>
            <person name="Park H.-S."/>
            <person name="Perrone G."/>
            <person name="Piumi F."/>
            <person name="Punt P.J."/>
            <person name="Ram A.F."/>
            <person name="Ramon A."/>
            <person name="Rauscher S."/>
            <person name="Record E."/>
            <person name="Riano-Pachon D.M."/>
            <person name="Robert V."/>
            <person name="Roehrig J."/>
            <person name="Ruller R."/>
            <person name="Salamov A."/>
            <person name="Salih N.S."/>
            <person name="Samson R.A."/>
            <person name="Sandor E."/>
            <person name="Sanguinetti M."/>
            <person name="Schuetze T."/>
            <person name="Sepcic K."/>
            <person name="Shelest E."/>
            <person name="Sherlock G."/>
            <person name="Sophianopoulou V."/>
            <person name="Squina F.M."/>
            <person name="Sun H."/>
            <person name="Susca A."/>
            <person name="Todd R.B."/>
            <person name="Tsang A."/>
            <person name="Unkles S.E."/>
            <person name="van de Wiele N."/>
            <person name="van Rossen-Uffink D."/>
            <person name="Oliveira J.V."/>
            <person name="Vesth T.C."/>
            <person name="Visser J."/>
            <person name="Yu J.-H."/>
            <person name="Zhou M."/>
            <person name="Andersen M.R."/>
            <person name="Archer D.B."/>
            <person name="Baker S.E."/>
            <person name="Benoit I."/>
            <person name="Brakhage A.A."/>
            <person name="Braus G.H."/>
            <person name="Fischer R."/>
            <person name="Frisvad J.C."/>
            <person name="Goldman G.H."/>
            <person name="Houbraken J."/>
            <person name="Oakley B."/>
            <person name="Pocsi I."/>
            <person name="Scazzocchio C."/>
            <person name="Seiboth B."/>
            <person name="vanKuyk P.A."/>
            <person name="Wortman J."/>
            <person name="Dyer P.S."/>
            <person name="Grigoriev I.V."/>
        </authorList>
    </citation>
    <scope>NUCLEOTIDE SEQUENCE [LARGE SCALE GENOMIC DNA]</scope>
    <source>
        <strain evidence="3">CBS 106.47</strain>
    </source>
</reference>
<protein>
    <submittedName>
        <fullName evidence="2">Uncharacterized protein</fullName>
    </submittedName>
</protein>
<gene>
    <name evidence="2" type="ORF">ASPFODRAFT_388617</name>
</gene>
<organism evidence="2 3">
    <name type="scientific">Aspergillus luchuensis (strain CBS 106.47)</name>
    <dbReference type="NCBI Taxonomy" id="1137211"/>
    <lineage>
        <taxon>Eukaryota</taxon>
        <taxon>Fungi</taxon>
        <taxon>Dikarya</taxon>
        <taxon>Ascomycota</taxon>
        <taxon>Pezizomycotina</taxon>
        <taxon>Eurotiomycetes</taxon>
        <taxon>Eurotiomycetidae</taxon>
        <taxon>Eurotiales</taxon>
        <taxon>Aspergillaceae</taxon>
        <taxon>Aspergillus</taxon>
        <taxon>Aspergillus subgen. Circumdati</taxon>
    </lineage>
</organism>
<dbReference type="VEuPathDB" id="FungiDB:ASPFODRAFT_388617"/>
<accession>A0A1M3T3K7</accession>
<name>A0A1M3T3K7_ASPLC</name>
<proteinExistence type="predicted"/>
<keyword evidence="1" id="KW-0812">Transmembrane</keyword>
<evidence type="ECO:0000313" key="2">
    <source>
        <dbReference type="EMBL" id="OJZ81283.1"/>
    </source>
</evidence>
<dbReference type="Proteomes" id="UP000184063">
    <property type="component" value="Unassembled WGS sequence"/>
</dbReference>
<feature type="transmembrane region" description="Helical" evidence="1">
    <location>
        <begin position="124"/>
        <end position="143"/>
    </location>
</feature>
<keyword evidence="1" id="KW-1133">Transmembrane helix</keyword>
<keyword evidence="1" id="KW-0472">Membrane</keyword>
<evidence type="ECO:0000313" key="3">
    <source>
        <dbReference type="Proteomes" id="UP000184063"/>
    </source>
</evidence>
<dbReference type="EMBL" id="KV878251">
    <property type="protein sequence ID" value="OJZ81283.1"/>
    <property type="molecule type" value="Genomic_DNA"/>
</dbReference>
<evidence type="ECO:0000256" key="1">
    <source>
        <dbReference type="SAM" id="Phobius"/>
    </source>
</evidence>
<dbReference type="AlphaFoldDB" id="A0A1M3T3K7"/>